<gene>
    <name evidence="1" type="ORF">FA15DRAFT_548484</name>
</gene>
<sequence length="204" mass="22826">LGWSPHQSTQAVQKLPTDWEDQCIRSCLRKAYVIKEHDIPASLFINSDQTQLVYAPGDKMTWSKTGEKQVKVVNVEEKRAITVMVSVASDGQALPLQAIYTGKSSRSLPNSAASNYDDAINAGFRLVSSMTATYWSNQTTMKDFANDILAPYISAEIERLGLPPNQKALWTIDVFSVHCSREFCMWMKENHPNIFLDYVPGGCT</sequence>
<organism evidence="1 2">
    <name type="scientific">Coprinopsis marcescibilis</name>
    <name type="common">Agaric fungus</name>
    <name type="synonym">Psathyrella marcescibilis</name>
    <dbReference type="NCBI Taxonomy" id="230819"/>
    <lineage>
        <taxon>Eukaryota</taxon>
        <taxon>Fungi</taxon>
        <taxon>Dikarya</taxon>
        <taxon>Basidiomycota</taxon>
        <taxon>Agaricomycotina</taxon>
        <taxon>Agaricomycetes</taxon>
        <taxon>Agaricomycetidae</taxon>
        <taxon>Agaricales</taxon>
        <taxon>Agaricineae</taxon>
        <taxon>Psathyrellaceae</taxon>
        <taxon>Coprinopsis</taxon>
    </lineage>
</organism>
<dbReference type="OrthoDB" id="3341102at2759"/>
<keyword evidence="2" id="KW-1185">Reference proteome</keyword>
<proteinExistence type="predicted"/>
<feature type="non-terminal residue" evidence="1">
    <location>
        <position position="1"/>
    </location>
</feature>
<evidence type="ECO:0000313" key="2">
    <source>
        <dbReference type="Proteomes" id="UP000307440"/>
    </source>
</evidence>
<dbReference type="EMBL" id="ML210757">
    <property type="protein sequence ID" value="TFK16528.1"/>
    <property type="molecule type" value="Genomic_DNA"/>
</dbReference>
<dbReference type="Proteomes" id="UP000307440">
    <property type="component" value="Unassembled WGS sequence"/>
</dbReference>
<dbReference type="AlphaFoldDB" id="A0A5C3K9C6"/>
<evidence type="ECO:0008006" key="3">
    <source>
        <dbReference type="Google" id="ProtNLM"/>
    </source>
</evidence>
<feature type="non-terminal residue" evidence="1">
    <location>
        <position position="204"/>
    </location>
</feature>
<dbReference type="STRING" id="230819.A0A5C3K9C6"/>
<accession>A0A5C3K9C6</accession>
<evidence type="ECO:0000313" key="1">
    <source>
        <dbReference type="EMBL" id="TFK16528.1"/>
    </source>
</evidence>
<name>A0A5C3K9C6_COPMA</name>
<reference evidence="1 2" key="1">
    <citation type="journal article" date="2019" name="Nat. Ecol. Evol.">
        <title>Megaphylogeny resolves global patterns of mushroom evolution.</title>
        <authorList>
            <person name="Varga T."/>
            <person name="Krizsan K."/>
            <person name="Foldi C."/>
            <person name="Dima B."/>
            <person name="Sanchez-Garcia M."/>
            <person name="Sanchez-Ramirez S."/>
            <person name="Szollosi G.J."/>
            <person name="Szarkandi J.G."/>
            <person name="Papp V."/>
            <person name="Albert L."/>
            <person name="Andreopoulos W."/>
            <person name="Angelini C."/>
            <person name="Antonin V."/>
            <person name="Barry K.W."/>
            <person name="Bougher N.L."/>
            <person name="Buchanan P."/>
            <person name="Buyck B."/>
            <person name="Bense V."/>
            <person name="Catcheside P."/>
            <person name="Chovatia M."/>
            <person name="Cooper J."/>
            <person name="Damon W."/>
            <person name="Desjardin D."/>
            <person name="Finy P."/>
            <person name="Geml J."/>
            <person name="Haridas S."/>
            <person name="Hughes K."/>
            <person name="Justo A."/>
            <person name="Karasinski D."/>
            <person name="Kautmanova I."/>
            <person name="Kiss B."/>
            <person name="Kocsube S."/>
            <person name="Kotiranta H."/>
            <person name="LaButti K.M."/>
            <person name="Lechner B.E."/>
            <person name="Liimatainen K."/>
            <person name="Lipzen A."/>
            <person name="Lukacs Z."/>
            <person name="Mihaltcheva S."/>
            <person name="Morgado L.N."/>
            <person name="Niskanen T."/>
            <person name="Noordeloos M.E."/>
            <person name="Ohm R.A."/>
            <person name="Ortiz-Santana B."/>
            <person name="Ovrebo C."/>
            <person name="Racz N."/>
            <person name="Riley R."/>
            <person name="Savchenko A."/>
            <person name="Shiryaev A."/>
            <person name="Soop K."/>
            <person name="Spirin V."/>
            <person name="Szebenyi C."/>
            <person name="Tomsovsky M."/>
            <person name="Tulloss R.E."/>
            <person name="Uehling J."/>
            <person name="Grigoriev I.V."/>
            <person name="Vagvolgyi C."/>
            <person name="Papp T."/>
            <person name="Martin F.M."/>
            <person name="Miettinen O."/>
            <person name="Hibbett D.S."/>
            <person name="Nagy L.G."/>
        </authorList>
    </citation>
    <scope>NUCLEOTIDE SEQUENCE [LARGE SCALE GENOMIC DNA]</scope>
    <source>
        <strain evidence="1 2">CBS 121175</strain>
    </source>
</reference>
<protein>
    <recommendedName>
        <fullName evidence="3">DDE-1 domain-containing protein</fullName>
    </recommendedName>
</protein>